<feature type="compositionally biased region" description="Basic and acidic residues" evidence="9">
    <location>
        <begin position="394"/>
        <end position="410"/>
    </location>
</feature>
<evidence type="ECO:0000256" key="1">
    <source>
        <dbReference type="ARBA" id="ARBA00000085"/>
    </source>
</evidence>
<keyword evidence="8" id="KW-0902">Two-component regulatory system</keyword>
<feature type="transmembrane region" description="Helical" evidence="10">
    <location>
        <begin position="66"/>
        <end position="84"/>
    </location>
</feature>
<evidence type="ECO:0000313" key="13">
    <source>
        <dbReference type="Proteomes" id="UP000181909"/>
    </source>
</evidence>
<accession>A0A1K2CC67</accession>
<feature type="transmembrane region" description="Helical" evidence="10">
    <location>
        <begin position="42"/>
        <end position="59"/>
    </location>
</feature>
<keyword evidence="10" id="KW-1133">Transmembrane helix</keyword>
<evidence type="ECO:0000256" key="8">
    <source>
        <dbReference type="ARBA" id="ARBA00023012"/>
    </source>
</evidence>
<dbReference type="InterPro" id="IPR050482">
    <property type="entry name" value="Sensor_HK_TwoCompSys"/>
</dbReference>
<comment type="catalytic activity">
    <reaction evidence="1">
        <text>ATP + protein L-histidine = ADP + protein N-phospho-L-histidine.</text>
        <dbReference type="EC" id="2.7.13.3"/>
    </reaction>
</comment>
<dbReference type="Gene3D" id="1.20.5.1930">
    <property type="match status" value="1"/>
</dbReference>
<evidence type="ECO:0000259" key="11">
    <source>
        <dbReference type="SMART" id="SM00387"/>
    </source>
</evidence>
<dbReference type="PANTHER" id="PTHR24421">
    <property type="entry name" value="NITRATE/NITRITE SENSOR PROTEIN NARX-RELATED"/>
    <property type="match status" value="1"/>
</dbReference>
<evidence type="ECO:0000256" key="5">
    <source>
        <dbReference type="ARBA" id="ARBA00022741"/>
    </source>
</evidence>
<keyword evidence="10" id="KW-0812">Transmembrane</keyword>
<dbReference type="GO" id="GO:0016020">
    <property type="term" value="C:membrane"/>
    <property type="evidence" value="ECO:0007669"/>
    <property type="project" value="InterPro"/>
</dbReference>
<dbReference type="EMBL" id="FPJO01000010">
    <property type="protein sequence ID" value="SFY07996.1"/>
    <property type="molecule type" value="Genomic_DNA"/>
</dbReference>
<dbReference type="Pfam" id="PF23539">
    <property type="entry name" value="DUF7134"/>
    <property type="match status" value="1"/>
</dbReference>
<dbReference type="GO" id="GO:0000155">
    <property type="term" value="F:phosphorelay sensor kinase activity"/>
    <property type="evidence" value="ECO:0007669"/>
    <property type="project" value="InterPro"/>
</dbReference>
<feature type="region of interest" description="Disordered" evidence="9">
    <location>
        <begin position="368"/>
        <end position="410"/>
    </location>
</feature>
<dbReference type="PANTHER" id="PTHR24421:SF10">
    <property type="entry name" value="NITRATE_NITRITE SENSOR PROTEIN NARQ"/>
    <property type="match status" value="1"/>
</dbReference>
<keyword evidence="5" id="KW-0547">Nucleotide-binding</keyword>
<dbReference type="SMART" id="SM00387">
    <property type="entry name" value="HATPase_c"/>
    <property type="match status" value="1"/>
</dbReference>
<dbReference type="InterPro" id="IPR003594">
    <property type="entry name" value="HATPase_dom"/>
</dbReference>
<dbReference type="Pfam" id="PF07730">
    <property type="entry name" value="HisKA_3"/>
    <property type="match status" value="1"/>
</dbReference>
<organism evidence="12 13">
    <name type="scientific">Streptomyces atratus</name>
    <dbReference type="NCBI Taxonomy" id="1893"/>
    <lineage>
        <taxon>Bacteria</taxon>
        <taxon>Bacillati</taxon>
        <taxon>Actinomycetota</taxon>
        <taxon>Actinomycetes</taxon>
        <taxon>Kitasatosporales</taxon>
        <taxon>Streptomycetaceae</taxon>
        <taxon>Streptomyces</taxon>
    </lineage>
</organism>
<evidence type="ECO:0000256" key="3">
    <source>
        <dbReference type="ARBA" id="ARBA00022553"/>
    </source>
</evidence>
<dbReference type="Proteomes" id="UP000181909">
    <property type="component" value="Unassembled WGS sequence"/>
</dbReference>
<dbReference type="CDD" id="cd16917">
    <property type="entry name" value="HATPase_UhpB-NarQ-NarX-like"/>
    <property type="match status" value="1"/>
</dbReference>
<dbReference type="Pfam" id="PF02518">
    <property type="entry name" value="HATPase_c"/>
    <property type="match status" value="1"/>
</dbReference>
<keyword evidence="10" id="KW-0472">Membrane</keyword>
<dbReference type="AlphaFoldDB" id="A0A1K2CC67"/>
<dbReference type="EC" id="2.7.13.3" evidence="2"/>
<dbReference type="GO" id="GO:0005524">
    <property type="term" value="F:ATP binding"/>
    <property type="evidence" value="ECO:0007669"/>
    <property type="project" value="UniProtKB-KW"/>
</dbReference>
<evidence type="ECO:0000256" key="10">
    <source>
        <dbReference type="SAM" id="Phobius"/>
    </source>
</evidence>
<dbReference type="Gene3D" id="3.30.565.10">
    <property type="entry name" value="Histidine kinase-like ATPase, C-terminal domain"/>
    <property type="match status" value="1"/>
</dbReference>
<feature type="domain" description="Histidine kinase/HSP90-like ATPase" evidence="11">
    <location>
        <begin position="296"/>
        <end position="389"/>
    </location>
</feature>
<keyword evidence="7" id="KW-0067">ATP-binding</keyword>
<dbReference type="InterPro" id="IPR011712">
    <property type="entry name" value="Sig_transdc_His_kin_sub3_dim/P"/>
</dbReference>
<dbReference type="InterPro" id="IPR036890">
    <property type="entry name" value="HATPase_C_sf"/>
</dbReference>
<protein>
    <recommendedName>
        <fullName evidence="2">histidine kinase</fullName>
        <ecNumber evidence="2">2.7.13.3</ecNumber>
    </recommendedName>
</protein>
<dbReference type="InterPro" id="IPR055558">
    <property type="entry name" value="DUF7134"/>
</dbReference>
<dbReference type="SUPFAM" id="SSF55874">
    <property type="entry name" value="ATPase domain of HSP90 chaperone/DNA topoisomerase II/histidine kinase"/>
    <property type="match status" value="1"/>
</dbReference>
<name>A0A1K2CC67_STRAR</name>
<evidence type="ECO:0000313" key="12">
    <source>
        <dbReference type="EMBL" id="SFY07996.1"/>
    </source>
</evidence>
<keyword evidence="6 12" id="KW-0418">Kinase</keyword>
<keyword evidence="3" id="KW-0597">Phosphoprotein</keyword>
<dbReference type="STRING" id="1893.SAMN02787144_1010184"/>
<sequence length="410" mass="44132">MINGWRPGALARIRAADGTGAAVLFVLSVVAASIEPHKHQFLLRWPAVLVAAVGCGALVRRRHHPFGVLAVTVACGVTFQLIGVRDSPLVVSPVLVAVYNVAVRTDRRTAWTSAVASASVLASTAAIFTPQTWLEPDTVAMVAWTALPAAIGDGVRSRRAYVVAVEERAEHAEHTREQEARQRVAAERVRIARELHDIVAHHIALINAQAGVAVHLVDQRPEQILTALEDIRDTSRSALDELRVTVGLLRQSDDPVAPRDPMPGLAQVPDLLASFERAGLAVSHTRCGDTEPLDPAVDLAAYRIVQESLTNVRKHAGADHARLCLHYHRERLTITVEDDGSAGPHRPRPGAGHGLIGMRERAATIGGRLHAGPRPEGGFTVTAELPLRTGRPGPARDRRDGHDDSCTACR</sequence>
<evidence type="ECO:0000256" key="4">
    <source>
        <dbReference type="ARBA" id="ARBA00022679"/>
    </source>
</evidence>
<reference evidence="12 13" key="1">
    <citation type="submission" date="2016-11" db="EMBL/GenBank/DDBJ databases">
        <authorList>
            <person name="Jaros S."/>
            <person name="Januszkiewicz K."/>
            <person name="Wedrychowicz H."/>
        </authorList>
    </citation>
    <scope>NUCLEOTIDE SEQUENCE [LARGE SCALE GENOMIC DNA]</scope>
    <source>
        <strain evidence="12 13">OK807</strain>
    </source>
</reference>
<proteinExistence type="predicted"/>
<keyword evidence="4" id="KW-0808">Transferase</keyword>
<gene>
    <name evidence="12" type="ORF">SAMN02787144_1010184</name>
</gene>
<evidence type="ECO:0000256" key="7">
    <source>
        <dbReference type="ARBA" id="ARBA00022840"/>
    </source>
</evidence>
<dbReference type="GO" id="GO:0046983">
    <property type="term" value="F:protein dimerization activity"/>
    <property type="evidence" value="ECO:0007669"/>
    <property type="project" value="InterPro"/>
</dbReference>
<evidence type="ECO:0000256" key="6">
    <source>
        <dbReference type="ARBA" id="ARBA00022777"/>
    </source>
</evidence>
<evidence type="ECO:0000256" key="9">
    <source>
        <dbReference type="SAM" id="MobiDB-lite"/>
    </source>
</evidence>
<evidence type="ECO:0000256" key="2">
    <source>
        <dbReference type="ARBA" id="ARBA00012438"/>
    </source>
</evidence>